<organism evidence="3 4">
    <name type="scientific">Sesamum angolense</name>
    <dbReference type="NCBI Taxonomy" id="2727404"/>
    <lineage>
        <taxon>Eukaryota</taxon>
        <taxon>Viridiplantae</taxon>
        <taxon>Streptophyta</taxon>
        <taxon>Embryophyta</taxon>
        <taxon>Tracheophyta</taxon>
        <taxon>Spermatophyta</taxon>
        <taxon>Magnoliopsida</taxon>
        <taxon>eudicotyledons</taxon>
        <taxon>Gunneridae</taxon>
        <taxon>Pentapetalae</taxon>
        <taxon>asterids</taxon>
        <taxon>lamiids</taxon>
        <taxon>Lamiales</taxon>
        <taxon>Pedaliaceae</taxon>
        <taxon>Sesamum</taxon>
    </lineage>
</organism>
<evidence type="ECO:0000313" key="3">
    <source>
        <dbReference type="EMBL" id="KAK4406312.1"/>
    </source>
</evidence>
<dbReference type="AlphaFoldDB" id="A0AAE1X6P1"/>
<dbReference type="EMBL" id="JACGWL010000003">
    <property type="protein sequence ID" value="KAK4406312.1"/>
    <property type="molecule type" value="Genomic_DNA"/>
</dbReference>
<gene>
    <name evidence="3" type="ORF">Sango_0637700</name>
</gene>
<feature type="region of interest" description="Disordered" evidence="1">
    <location>
        <begin position="1"/>
        <end position="23"/>
    </location>
</feature>
<keyword evidence="4" id="KW-1185">Reference proteome</keyword>
<accession>A0AAE1X6P1</accession>
<keyword evidence="2" id="KW-0812">Transmembrane</keyword>
<name>A0AAE1X6P1_9LAMI</name>
<keyword evidence="2" id="KW-0472">Membrane</keyword>
<keyword evidence="2" id="KW-1133">Transmembrane helix</keyword>
<evidence type="ECO:0000256" key="1">
    <source>
        <dbReference type="SAM" id="MobiDB-lite"/>
    </source>
</evidence>
<evidence type="ECO:0000256" key="2">
    <source>
        <dbReference type="SAM" id="Phobius"/>
    </source>
</evidence>
<evidence type="ECO:0000313" key="4">
    <source>
        <dbReference type="Proteomes" id="UP001289374"/>
    </source>
</evidence>
<dbReference type="PANTHER" id="PTHR31170">
    <property type="entry name" value="BNAC04G53230D PROTEIN"/>
    <property type="match status" value="1"/>
</dbReference>
<reference evidence="3" key="1">
    <citation type="submission" date="2020-06" db="EMBL/GenBank/DDBJ databases">
        <authorList>
            <person name="Li T."/>
            <person name="Hu X."/>
            <person name="Zhang T."/>
            <person name="Song X."/>
            <person name="Zhang H."/>
            <person name="Dai N."/>
            <person name="Sheng W."/>
            <person name="Hou X."/>
            <person name="Wei L."/>
        </authorList>
    </citation>
    <scope>NUCLEOTIDE SEQUENCE</scope>
    <source>
        <strain evidence="3">K16</strain>
        <tissue evidence="3">Leaf</tissue>
    </source>
</reference>
<sequence length="722" mass="80311">MAEVETSNGEGDGQPQRGSQSPPEVLQIVVQTRLLWRLRRRIFHKVPPLLLTEEKNRQEYLPKVVSIGPYHHGKSELSLAEAFKPTALDLFVLGGGRTGRFYYDKVLEVIGEIRSCYEERSTDAYSDSKLAEMMLLDACFIIIYIETSMPLEREPREMHGHEERLMMQKMLTVVQDLGLLTLAIVLRDLFLLENQIPLPILNLLIDLRYGNGAGEMLLNRGWTVGGLGRQERIGEGGASRREERFLNGTLFGVYEPKKVTIRTWTGAPPPSRSLPQEVNANPVLVNAEPSGNPLASIDLEAGTDSITNADPLVTGVKCRCQCWKQYCLCFKCKWLWFFGVDQEPHASPPINAETNVNRSIGADLETGVYLAANGGAEMTGVNAAMCSMCRFLYCCRVQEIDGSPKTNTNADTNVNLTIVANQAIGAAPVTKIDPSASIKKDQDHVCQTYVTALKAKGIEFKPSSSQSLKDVKFKSGFFYAQLELPTWFVSVYTKIFFLNMIAFELSPNNFNNCMVTSYINLMKSLIESPKDVKELREKKIMFNLIGSDEQVLEVYKEIDTYGTDNPHIFCNVKDKIQAHYNSKMKTWTAELIHTHFRTPWTVIGLLAAIYLLAIASINVYYSVHPKGITSSSGIAEELGKWADDALVYWVMGNYRPAQAKDEEVAIERANNSGGVSSSGLETHNGNATDPISIVTTDQVKQEISSMSPLASPGSNMVPNLLF</sequence>
<reference evidence="3" key="2">
    <citation type="journal article" date="2024" name="Plant">
        <title>Genomic evolution and insights into agronomic trait innovations of Sesamum species.</title>
        <authorList>
            <person name="Miao H."/>
            <person name="Wang L."/>
            <person name="Qu L."/>
            <person name="Liu H."/>
            <person name="Sun Y."/>
            <person name="Le M."/>
            <person name="Wang Q."/>
            <person name="Wei S."/>
            <person name="Zheng Y."/>
            <person name="Lin W."/>
            <person name="Duan Y."/>
            <person name="Cao H."/>
            <person name="Xiong S."/>
            <person name="Wang X."/>
            <person name="Wei L."/>
            <person name="Li C."/>
            <person name="Ma Q."/>
            <person name="Ju M."/>
            <person name="Zhao R."/>
            <person name="Li G."/>
            <person name="Mu C."/>
            <person name="Tian Q."/>
            <person name="Mei H."/>
            <person name="Zhang T."/>
            <person name="Gao T."/>
            <person name="Zhang H."/>
        </authorList>
    </citation>
    <scope>NUCLEOTIDE SEQUENCE</scope>
    <source>
        <strain evidence="3">K16</strain>
    </source>
</reference>
<dbReference type="InterPro" id="IPR004158">
    <property type="entry name" value="DUF247_pln"/>
</dbReference>
<feature type="transmembrane region" description="Helical" evidence="2">
    <location>
        <begin position="600"/>
        <end position="621"/>
    </location>
</feature>
<dbReference type="Proteomes" id="UP001289374">
    <property type="component" value="Unassembled WGS sequence"/>
</dbReference>
<proteinExistence type="predicted"/>
<dbReference type="Pfam" id="PF03140">
    <property type="entry name" value="DUF247"/>
    <property type="match status" value="2"/>
</dbReference>
<protein>
    <submittedName>
        <fullName evidence="3">Uncharacterized protein</fullName>
    </submittedName>
</protein>
<comment type="caution">
    <text evidence="3">The sequence shown here is derived from an EMBL/GenBank/DDBJ whole genome shotgun (WGS) entry which is preliminary data.</text>
</comment>
<dbReference type="PANTHER" id="PTHR31170:SF25">
    <property type="entry name" value="BNAA09G04570D PROTEIN"/>
    <property type="match status" value="1"/>
</dbReference>